<evidence type="ECO:0000256" key="2">
    <source>
        <dbReference type="SAM" id="SignalP"/>
    </source>
</evidence>
<evidence type="ECO:0000256" key="1">
    <source>
        <dbReference type="ARBA" id="ARBA00022801"/>
    </source>
</evidence>
<dbReference type="OrthoDB" id="209830at2"/>
<name>A0A518GQE7_9PLAN</name>
<protein>
    <recommendedName>
        <fullName evidence="3">Sialate O-acetylesterase domain-containing protein</fullName>
    </recommendedName>
</protein>
<feature type="domain" description="Sialate O-acetylesterase" evidence="3">
    <location>
        <begin position="34"/>
        <end position="301"/>
    </location>
</feature>
<dbReference type="SUPFAM" id="SSF52266">
    <property type="entry name" value="SGNH hydrolase"/>
    <property type="match status" value="1"/>
</dbReference>
<feature type="chain" id="PRO_5022220605" description="Sialate O-acetylesterase domain-containing protein" evidence="2">
    <location>
        <begin position="30"/>
        <end position="407"/>
    </location>
</feature>
<dbReference type="GO" id="GO:0016788">
    <property type="term" value="F:hydrolase activity, acting on ester bonds"/>
    <property type="evidence" value="ECO:0007669"/>
    <property type="project" value="UniProtKB-ARBA"/>
</dbReference>
<dbReference type="InterPro" id="IPR052940">
    <property type="entry name" value="Carb_Esterase_6"/>
</dbReference>
<reference evidence="4 5" key="1">
    <citation type="submission" date="2019-02" db="EMBL/GenBank/DDBJ databases">
        <title>Deep-cultivation of Planctomycetes and their phenomic and genomic characterization uncovers novel biology.</title>
        <authorList>
            <person name="Wiegand S."/>
            <person name="Jogler M."/>
            <person name="Boedeker C."/>
            <person name="Pinto D."/>
            <person name="Vollmers J."/>
            <person name="Rivas-Marin E."/>
            <person name="Kohn T."/>
            <person name="Peeters S.H."/>
            <person name="Heuer A."/>
            <person name="Rast P."/>
            <person name="Oberbeckmann S."/>
            <person name="Bunk B."/>
            <person name="Jeske O."/>
            <person name="Meyerdierks A."/>
            <person name="Storesund J.E."/>
            <person name="Kallscheuer N."/>
            <person name="Luecker S."/>
            <person name="Lage O.M."/>
            <person name="Pohl T."/>
            <person name="Merkel B.J."/>
            <person name="Hornburger P."/>
            <person name="Mueller R.-W."/>
            <person name="Bruemmer F."/>
            <person name="Labrenz M."/>
            <person name="Spormann A.M."/>
            <person name="Op den Camp H."/>
            <person name="Overmann J."/>
            <person name="Amann R."/>
            <person name="Jetten M.S.M."/>
            <person name="Mascher T."/>
            <person name="Medema M.H."/>
            <person name="Devos D.P."/>
            <person name="Kaster A.-K."/>
            <person name="Ovreas L."/>
            <person name="Rohde M."/>
            <person name="Galperin M.Y."/>
            <person name="Jogler C."/>
        </authorList>
    </citation>
    <scope>NUCLEOTIDE SEQUENCE [LARGE SCALE GENOMIC DNA]</scope>
    <source>
        <strain evidence="4 5">Spb1</strain>
    </source>
</reference>
<gene>
    <name evidence="4" type="ORF">Spb1_27720</name>
</gene>
<dbReference type="AlphaFoldDB" id="A0A518GQE7"/>
<dbReference type="PANTHER" id="PTHR31988:SF19">
    <property type="entry name" value="9-O-ACETYL-N-ACETYLNEURAMINIC ACID DEACETYLASE-RELATED"/>
    <property type="match status" value="1"/>
</dbReference>
<feature type="signal peptide" evidence="2">
    <location>
        <begin position="1"/>
        <end position="29"/>
    </location>
</feature>
<dbReference type="InterPro" id="IPR005181">
    <property type="entry name" value="SASA"/>
</dbReference>
<dbReference type="RefSeq" id="WP_145300812.1">
    <property type="nucleotide sequence ID" value="NZ_CP036299.1"/>
</dbReference>
<organism evidence="4 5">
    <name type="scientific">Planctopirus ephydatiae</name>
    <dbReference type="NCBI Taxonomy" id="2528019"/>
    <lineage>
        <taxon>Bacteria</taxon>
        <taxon>Pseudomonadati</taxon>
        <taxon>Planctomycetota</taxon>
        <taxon>Planctomycetia</taxon>
        <taxon>Planctomycetales</taxon>
        <taxon>Planctomycetaceae</taxon>
        <taxon>Planctopirus</taxon>
    </lineage>
</organism>
<dbReference type="Proteomes" id="UP000315349">
    <property type="component" value="Chromosome"/>
</dbReference>
<keyword evidence="1" id="KW-0378">Hydrolase</keyword>
<sequence length="407" mass="45572" precursor="true">MIPLQSRFRAITVGFCFFVLVATASSAWAAGKPLKVFILAGQSNMQGHANVSTFDEMADDPKTAPLLKEMRDKDGKPTVCEKVWITSVGCLGDAYADMKEQKGKLTAGFGAGGENNIGPEFTFGLTMEKHLKEPVLIIKTSWGGRSLHTDFLPPSAGPYVWSDYELEQYKDRSDDLKKEKAERERATGMIYREMIAHTKKVLKDIKRVVPEYDEKQGYELAGFVWFQGFNDLVSGWTYDKQNQPGGYDLYAELLGHFIRDVRKDLAAPKLPFVIGVMGIDGLKGDKGEMKHFREAQRKAAALDEFKGNVVAVETAPFWDDELGKLQERMENYWPKVDAKVAEEMKQNPKADAWENKMKLMSENFTANEWKRLKGVSNGGYHYLGAAKIMAPIGQAFAEALVATKPVK</sequence>
<accession>A0A518GQE7</accession>
<dbReference type="KEGG" id="peh:Spb1_27720"/>
<dbReference type="Pfam" id="PF03629">
    <property type="entry name" value="SASA"/>
    <property type="match status" value="1"/>
</dbReference>
<evidence type="ECO:0000313" key="4">
    <source>
        <dbReference type="EMBL" id="QDV30837.1"/>
    </source>
</evidence>
<evidence type="ECO:0000259" key="3">
    <source>
        <dbReference type="Pfam" id="PF03629"/>
    </source>
</evidence>
<dbReference type="InterPro" id="IPR036514">
    <property type="entry name" value="SGNH_hydro_sf"/>
</dbReference>
<keyword evidence="2" id="KW-0732">Signal</keyword>
<dbReference type="EMBL" id="CP036299">
    <property type="protein sequence ID" value="QDV30837.1"/>
    <property type="molecule type" value="Genomic_DNA"/>
</dbReference>
<proteinExistence type="predicted"/>
<keyword evidence="5" id="KW-1185">Reference proteome</keyword>
<evidence type="ECO:0000313" key="5">
    <source>
        <dbReference type="Proteomes" id="UP000315349"/>
    </source>
</evidence>
<dbReference type="PANTHER" id="PTHR31988">
    <property type="entry name" value="ESTERASE, PUTATIVE (DUF303)-RELATED"/>
    <property type="match status" value="1"/>
</dbReference>
<dbReference type="Gene3D" id="3.40.50.1110">
    <property type="entry name" value="SGNH hydrolase"/>
    <property type="match status" value="1"/>
</dbReference>